<evidence type="ECO:0008006" key="4">
    <source>
        <dbReference type="Google" id="ProtNLM"/>
    </source>
</evidence>
<dbReference type="Gene3D" id="2.130.10.10">
    <property type="entry name" value="YVTN repeat-like/Quinoprotein amine dehydrogenase"/>
    <property type="match status" value="1"/>
</dbReference>
<dbReference type="InterPro" id="IPR015943">
    <property type="entry name" value="WD40/YVTN_repeat-like_dom_sf"/>
</dbReference>
<reference evidence="2 3" key="1">
    <citation type="submission" date="2006-01" db="EMBL/GenBank/DDBJ databases">
        <title>Complete sequence of Anaeromyxobacter dehalogenans 2CP-C.</title>
        <authorList>
            <consortium name="US DOE Joint Genome Institute"/>
            <person name="Copeland A."/>
            <person name="Lucas S."/>
            <person name="Lapidus A."/>
            <person name="Barry K."/>
            <person name="Detter J.C."/>
            <person name="Glavina T."/>
            <person name="Hammon N."/>
            <person name="Israni S."/>
            <person name="Pitluck S."/>
            <person name="Brettin T."/>
            <person name="Bruce D."/>
            <person name="Han C."/>
            <person name="Tapia R."/>
            <person name="Gilna P."/>
            <person name="Kiss H."/>
            <person name="Schmutz J."/>
            <person name="Larimer F."/>
            <person name="Land M."/>
            <person name="Kyrpides N."/>
            <person name="Anderson I."/>
            <person name="Sanford R.A."/>
            <person name="Ritalahti K.M."/>
            <person name="Thomas H.S."/>
            <person name="Kirby J.R."/>
            <person name="Zhulin I.B."/>
            <person name="Loeffler F.E."/>
            <person name="Richardson P."/>
        </authorList>
    </citation>
    <scope>NUCLEOTIDE SEQUENCE [LARGE SCALE GENOMIC DNA]</scope>
    <source>
        <strain evidence="2 3">2CP-C</strain>
    </source>
</reference>
<dbReference type="NCBIfam" id="NF033206">
    <property type="entry name" value="ScyE_fam"/>
    <property type="match status" value="1"/>
</dbReference>
<dbReference type="eggNOG" id="COG2133">
    <property type="taxonomic scope" value="Bacteria"/>
</dbReference>
<dbReference type="InterPro" id="IPR048031">
    <property type="entry name" value="ScyD/ScyE-like"/>
</dbReference>
<dbReference type="OrthoDB" id="476591at2"/>
<dbReference type="HOGENOM" id="CLU_044844_0_0_7"/>
<name>Q2ILX0_ANADE</name>
<sequence>MERTGRGFVGAVLLACLAVATSARGAESYTVVAGGLESPRGLAFGPGGRLYVAQAGSGGTTGKISEIRGAGTASPAIRDVVTGLVSAGDEGEFVGVDGLSALGNGTLYAIMALSNEATGFASALGHLLQVNPAGRVRSVADVGDFDFDWTAEHVELAPDDFPDANPYAVLAAGGRVYVADAGANTLDLVRPDGSIQVLAYFPNPLAPDGTPVKDATPTCIAEGPDGALYVGTLALAASLRFGPSAAVYRVDPGAALPGDLEVTLNLATPWATGLPPINGCAFGPDGSFYASLLATGPDLANPHSDVVKIPFDDPTARELLTGGELMFPAGVAVGPDGAVYVSNHAAFVPDGQVVRLARR</sequence>
<evidence type="ECO:0000313" key="2">
    <source>
        <dbReference type="EMBL" id="ABC79804.1"/>
    </source>
</evidence>
<organism evidence="2 3">
    <name type="scientific">Anaeromyxobacter dehalogenans (strain 2CP-C)</name>
    <dbReference type="NCBI Taxonomy" id="290397"/>
    <lineage>
        <taxon>Bacteria</taxon>
        <taxon>Pseudomonadati</taxon>
        <taxon>Myxococcota</taxon>
        <taxon>Myxococcia</taxon>
        <taxon>Myxococcales</taxon>
        <taxon>Cystobacterineae</taxon>
        <taxon>Anaeromyxobacteraceae</taxon>
        <taxon>Anaeromyxobacter</taxon>
    </lineage>
</organism>
<dbReference type="Proteomes" id="UP000001935">
    <property type="component" value="Chromosome"/>
</dbReference>
<accession>Q2ILX0</accession>
<dbReference type="EMBL" id="CP000251">
    <property type="protein sequence ID" value="ABC79804.1"/>
    <property type="molecule type" value="Genomic_DNA"/>
</dbReference>
<protein>
    <recommendedName>
        <fullName evidence="4">ScyD/ScyE family protein</fullName>
    </recommendedName>
</protein>
<dbReference type="STRING" id="290397.Adeh_0026"/>
<proteinExistence type="predicted"/>
<dbReference type="RefSeq" id="WP_011419087.1">
    <property type="nucleotide sequence ID" value="NC_007760.1"/>
</dbReference>
<feature type="signal peptide" evidence="1">
    <location>
        <begin position="1"/>
        <end position="25"/>
    </location>
</feature>
<evidence type="ECO:0000313" key="3">
    <source>
        <dbReference type="Proteomes" id="UP000001935"/>
    </source>
</evidence>
<dbReference type="SUPFAM" id="SSF63829">
    <property type="entry name" value="Calcium-dependent phosphotriesterase"/>
    <property type="match status" value="2"/>
</dbReference>
<feature type="chain" id="PRO_5004209994" description="ScyD/ScyE family protein" evidence="1">
    <location>
        <begin position="26"/>
        <end position="359"/>
    </location>
</feature>
<gene>
    <name evidence="2" type="ordered locus">Adeh_0026</name>
</gene>
<dbReference type="KEGG" id="ade:Adeh_0026"/>
<evidence type="ECO:0000256" key="1">
    <source>
        <dbReference type="SAM" id="SignalP"/>
    </source>
</evidence>
<dbReference type="AlphaFoldDB" id="Q2ILX0"/>
<keyword evidence="1" id="KW-0732">Signal</keyword>